<dbReference type="AlphaFoldDB" id="A0A072VKV8"/>
<evidence type="ECO:0000313" key="3">
    <source>
        <dbReference type="Proteomes" id="UP000002051"/>
    </source>
</evidence>
<organism evidence="1 3">
    <name type="scientific">Medicago truncatula</name>
    <name type="common">Barrel medic</name>
    <name type="synonym">Medicago tribuloides</name>
    <dbReference type="NCBI Taxonomy" id="3880"/>
    <lineage>
        <taxon>Eukaryota</taxon>
        <taxon>Viridiplantae</taxon>
        <taxon>Streptophyta</taxon>
        <taxon>Embryophyta</taxon>
        <taxon>Tracheophyta</taxon>
        <taxon>Spermatophyta</taxon>
        <taxon>Magnoliopsida</taxon>
        <taxon>eudicotyledons</taxon>
        <taxon>Gunneridae</taxon>
        <taxon>Pentapetalae</taxon>
        <taxon>rosids</taxon>
        <taxon>fabids</taxon>
        <taxon>Fabales</taxon>
        <taxon>Fabaceae</taxon>
        <taxon>Papilionoideae</taxon>
        <taxon>50 kb inversion clade</taxon>
        <taxon>NPAAA clade</taxon>
        <taxon>Hologalegina</taxon>
        <taxon>IRL clade</taxon>
        <taxon>Trifolieae</taxon>
        <taxon>Medicago</taxon>
    </lineage>
</organism>
<reference evidence="2" key="3">
    <citation type="submission" date="2015-04" db="UniProtKB">
        <authorList>
            <consortium name="EnsemblPlants"/>
        </authorList>
    </citation>
    <scope>IDENTIFICATION</scope>
    <source>
        <strain evidence="2">cv. Jemalong A17</strain>
    </source>
</reference>
<evidence type="ECO:0000313" key="1">
    <source>
        <dbReference type="EMBL" id="KEH42417.1"/>
    </source>
</evidence>
<dbReference type="EnsemblPlants" id="KEH42417">
    <property type="protein sequence ID" value="KEH42417"/>
    <property type="gene ID" value="MTR_1g069170"/>
</dbReference>
<accession>A0A072VKV8</accession>
<dbReference type="EMBL" id="CM001217">
    <property type="protein sequence ID" value="KEH42417.1"/>
    <property type="molecule type" value="Genomic_DNA"/>
</dbReference>
<dbReference type="Proteomes" id="UP000002051">
    <property type="component" value="Unassembled WGS sequence"/>
</dbReference>
<reference evidence="1 3" key="1">
    <citation type="journal article" date="2011" name="Nature">
        <title>The Medicago genome provides insight into the evolution of rhizobial symbioses.</title>
        <authorList>
            <person name="Young N.D."/>
            <person name="Debelle F."/>
            <person name="Oldroyd G.E."/>
            <person name="Geurts R."/>
            <person name="Cannon S.B."/>
            <person name="Udvardi M.K."/>
            <person name="Benedito V.A."/>
            <person name="Mayer K.F."/>
            <person name="Gouzy J."/>
            <person name="Schoof H."/>
            <person name="Van de Peer Y."/>
            <person name="Proost S."/>
            <person name="Cook D.R."/>
            <person name="Meyers B.C."/>
            <person name="Spannagl M."/>
            <person name="Cheung F."/>
            <person name="De Mita S."/>
            <person name="Krishnakumar V."/>
            <person name="Gundlach H."/>
            <person name="Zhou S."/>
            <person name="Mudge J."/>
            <person name="Bharti A.K."/>
            <person name="Murray J.D."/>
            <person name="Naoumkina M.A."/>
            <person name="Rosen B."/>
            <person name="Silverstein K.A."/>
            <person name="Tang H."/>
            <person name="Rombauts S."/>
            <person name="Zhao P.X."/>
            <person name="Zhou P."/>
            <person name="Barbe V."/>
            <person name="Bardou P."/>
            <person name="Bechner M."/>
            <person name="Bellec A."/>
            <person name="Berger A."/>
            <person name="Berges H."/>
            <person name="Bidwell S."/>
            <person name="Bisseling T."/>
            <person name="Choisne N."/>
            <person name="Couloux A."/>
            <person name="Denny R."/>
            <person name="Deshpande S."/>
            <person name="Dai X."/>
            <person name="Doyle J.J."/>
            <person name="Dudez A.M."/>
            <person name="Farmer A.D."/>
            <person name="Fouteau S."/>
            <person name="Franken C."/>
            <person name="Gibelin C."/>
            <person name="Gish J."/>
            <person name="Goldstein S."/>
            <person name="Gonzalez A.J."/>
            <person name="Green P.J."/>
            <person name="Hallab A."/>
            <person name="Hartog M."/>
            <person name="Hua A."/>
            <person name="Humphray S.J."/>
            <person name="Jeong D.H."/>
            <person name="Jing Y."/>
            <person name="Jocker A."/>
            <person name="Kenton S.M."/>
            <person name="Kim D.J."/>
            <person name="Klee K."/>
            <person name="Lai H."/>
            <person name="Lang C."/>
            <person name="Lin S."/>
            <person name="Macmil S.L."/>
            <person name="Magdelenat G."/>
            <person name="Matthews L."/>
            <person name="McCorrison J."/>
            <person name="Monaghan E.L."/>
            <person name="Mun J.H."/>
            <person name="Najar F.Z."/>
            <person name="Nicholson C."/>
            <person name="Noirot C."/>
            <person name="O'Bleness M."/>
            <person name="Paule C.R."/>
            <person name="Poulain J."/>
            <person name="Prion F."/>
            <person name="Qin B."/>
            <person name="Qu C."/>
            <person name="Retzel E.F."/>
            <person name="Riddle C."/>
            <person name="Sallet E."/>
            <person name="Samain S."/>
            <person name="Samson N."/>
            <person name="Sanders I."/>
            <person name="Saurat O."/>
            <person name="Scarpelli C."/>
            <person name="Schiex T."/>
            <person name="Segurens B."/>
            <person name="Severin A.J."/>
            <person name="Sherrier D.J."/>
            <person name="Shi R."/>
            <person name="Sims S."/>
            <person name="Singer S.R."/>
            <person name="Sinharoy S."/>
            <person name="Sterck L."/>
            <person name="Viollet A."/>
            <person name="Wang B.B."/>
            <person name="Wang K."/>
            <person name="Wang M."/>
            <person name="Wang X."/>
            <person name="Warfsmann J."/>
            <person name="Weissenbach J."/>
            <person name="White D.D."/>
            <person name="White J.D."/>
            <person name="Wiley G.B."/>
            <person name="Wincker P."/>
            <person name="Xing Y."/>
            <person name="Yang L."/>
            <person name="Yao Z."/>
            <person name="Ying F."/>
            <person name="Zhai J."/>
            <person name="Zhou L."/>
            <person name="Zuber A."/>
            <person name="Denarie J."/>
            <person name="Dixon R.A."/>
            <person name="May G.D."/>
            <person name="Schwartz D.C."/>
            <person name="Rogers J."/>
            <person name="Quetier F."/>
            <person name="Town C.D."/>
            <person name="Roe B.A."/>
        </authorList>
    </citation>
    <scope>NUCLEOTIDE SEQUENCE [LARGE SCALE GENOMIC DNA]</scope>
    <source>
        <strain evidence="1">A17</strain>
        <strain evidence="2 3">cv. Jemalong A17</strain>
    </source>
</reference>
<keyword evidence="3" id="KW-1185">Reference proteome</keyword>
<protein>
    <submittedName>
        <fullName evidence="1 2">Uncharacterized protein</fullName>
    </submittedName>
</protein>
<proteinExistence type="predicted"/>
<gene>
    <name evidence="1" type="ordered locus">MTR_1g069170</name>
</gene>
<dbReference type="PaxDb" id="3880-AES90313"/>
<reference evidence="1 3" key="2">
    <citation type="journal article" date="2014" name="BMC Genomics">
        <title>An improved genome release (version Mt4.0) for the model legume Medicago truncatula.</title>
        <authorList>
            <person name="Tang H."/>
            <person name="Krishnakumar V."/>
            <person name="Bidwell S."/>
            <person name="Rosen B."/>
            <person name="Chan A."/>
            <person name="Zhou S."/>
            <person name="Gentzbittel L."/>
            <person name="Childs K.L."/>
            <person name="Yandell M."/>
            <person name="Gundlach H."/>
            <person name="Mayer K.F."/>
            <person name="Schwartz D.C."/>
            <person name="Town C.D."/>
        </authorList>
    </citation>
    <scope>GENOME REANNOTATION</scope>
    <source>
        <strain evidence="1">A17</strain>
        <strain evidence="2 3">cv. Jemalong A17</strain>
    </source>
</reference>
<dbReference type="HOGENOM" id="CLU_1386022_0_0_1"/>
<sequence>MVMLNFHKISLRPPWSIFIISQTPKIIFMLNQIHWKANTIIYNFHVYTKGQFKIETCEKVARMRNKGCCQSAAREARWIFETMAGWINVHAQFNGGEPQRLKVRCLGVTLRGLKDELTEFNQGVNPRDTRRVEHLRYKRPTLDEGRVSFTWVELTNDENVTSMFWEHNMFQWIDIRVTLMRSTENIINNLIPPEDHH</sequence>
<evidence type="ECO:0000313" key="2">
    <source>
        <dbReference type="EnsemblPlants" id="KEH42417"/>
    </source>
</evidence>
<name>A0A072VKV8_MEDTR</name>